<accession>A0ABU6WR35</accession>
<gene>
    <name evidence="1" type="ORF">PIB30_085228</name>
</gene>
<name>A0ABU6WR35_9FABA</name>
<evidence type="ECO:0000313" key="1">
    <source>
        <dbReference type="EMBL" id="MED6188359.1"/>
    </source>
</evidence>
<reference evidence="1 2" key="1">
    <citation type="journal article" date="2023" name="Plants (Basel)">
        <title>Bridging the Gap: Combining Genomics and Transcriptomics Approaches to Understand Stylosanthes scabra, an Orphan Legume from the Brazilian Caatinga.</title>
        <authorList>
            <person name="Ferreira-Neto J.R.C."/>
            <person name="da Silva M.D."/>
            <person name="Binneck E."/>
            <person name="de Melo N.F."/>
            <person name="da Silva R.H."/>
            <person name="de Melo A.L.T.M."/>
            <person name="Pandolfi V."/>
            <person name="Bustamante F.O."/>
            <person name="Brasileiro-Vidal A.C."/>
            <person name="Benko-Iseppon A.M."/>
        </authorList>
    </citation>
    <scope>NUCLEOTIDE SEQUENCE [LARGE SCALE GENOMIC DNA]</scope>
    <source>
        <tissue evidence="1">Leaves</tissue>
    </source>
</reference>
<keyword evidence="2" id="KW-1185">Reference proteome</keyword>
<evidence type="ECO:0000313" key="2">
    <source>
        <dbReference type="Proteomes" id="UP001341840"/>
    </source>
</evidence>
<sequence length="210" mass="24179">MTEIPAIFYKNFREELSDSVIFTNESGNEIDVIVRGDRTAVIVKGLLNISYVYGLSFGGWLKVLYMGKNIFYTLKVMDHNMNYSLDEVRQKMSAVVVDTYTGSGNPSASHRAVVYSVVRVMSKYQAHDYALLLPARFVVRAFQSRWKAFAAKYKLRRGSVVKFSVSSLDETIMSILLEKHVQFREMWDTSKMCFVHFLIRLLCQNLLDIL</sequence>
<dbReference type="EMBL" id="JASCZI010182655">
    <property type="protein sequence ID" value="MED6188359.1"/>
    <property type="molecule type" value="Genomic_DNA"/>
</dbReference>
<dbReference type="Proteomes" id="UP001341840">
    <property type="component" value="Unassembled WGS sequence"/>
</dbReference>
<organism evidence="1 2">
    <name type="scientific">Stylosanthes scabra</name>
    <dbReference type="NCBI Taxonomy" id="79078"/>
    <lineage>
        <taxon>Eukaryota</taxon>
        <taxon>Viridiplantae</taxon>
        <taxon>Streptophyta</taxon>
        <taxon>Embryophyta</taxon>
        <taxon>Tracheophyta</taxon>
        <taxon>Spermatophyta</taxon>
        <taxon>Magnoliopsida</taxon>
        <taxon>eudicotyledons</taxon>
        <taxon>Gunneridae</taxon>
        <taxon>Pentapetalae</taxon>
        <taxon>rosids</taxon>
        <taxon>fabids</taxon>
        <taxon>Fabales</taxon>
        <taxon>Fabaceae</taxon>
        <taxon>Papilionoideae</taxon>
        <taxon>50 kb inversion clade</taxon>
        <taxon>dalbergioids sensu lato</taxon>
        <taxon>Dalbergieae</taxon>
        <taxon>Pterocarpus clade</taxon>
        <taxon>Stylosanthes</taxon>
    </lineage>
</organism>
<comment type="caution">
    <text evidence="1">The sequence shown here is derived from an EMBL/GenBank/DDBJ whole genome shotgun (WGS) entry which is preliminary data.</text>
</comment>
<protein>
    <submittedName>
        <fullName evidence="1">Uncharacterized protein</fullName>
    </submittedName>
</protein>
<proteinExistence type="predicted"/>